<name>A0A542YQG1_9MICO</name>
<dbReference type="PANTHER" id="PTHR12835:SF5">
    <property type="entry name" value="BIOTIN--PROTEIN LIGASE"/>
    <property type="match status" value="1"/>
</dbReference>
<dbReference type="RefSeq" id="WP_141784441.1">
    <property type="nucleotide sequence ID" value="NZ_BAAAIK010000004.1"/>
</dbReference>
<dbReference type="PANTHER" id="PTHR12835">
    <property type="entry name" value="BIOTIN PROTEIN LIGASE"/>
    <property type="match status" value="1"/>
</dbReference>
<dbReference type="InterPro" id="IPR004408">
    <property type="entry name" value="Biotin_CoA_COase_ligase"/>
</dbReference>
<accession>A0A542YQG1</accession>
<dbReference type="OrthoDB" id="9807064at2"/>
<evidence type="ECO:0000313" key="3">
    <source>
        <dbReference type="EMBL" id="TQL50291.1"/>
    </source>
</evidence>
<evidence type="ECO:0000256" key="1">
    <source>
        <dbReference type="ARBA" id="ARBA00022598"/>
    </source>
</evidence>
<dbReference type="GO" id="GO:0004077">
    <property type="term" value="F:biotin--[biotin carboxyl-carrier protein] ligase activity"/>
    <property type="evidence" value="ECO:0007669"/>
    <property type="project" value="InterPro"/>
</dbReference>
<dbReference type="EMBL" id="VFOP01000001">
    <property type="protein sequence ID" value="TQL50291.1"/>
    <property type="molecule type" value="Genomic_DNA"/>
</dbReference>
<dbReference type="SUPFAM" id="SSF55681">
    <property type="entry name" value="Class II aaRS and biotin synthetases"/>
    <property type="match status" value="1"/>
</dbReference>
<dbReference type="GO" id="GO:0005737">
    <property type="term" value="C:cytoplasm"/>
    <property type="evidence" value="ECO:0007669"/>
    <property type="project" value="TreeGrafter"/>
</dbReference>
<feature type="domain" description="BPL/LPL catalytic" evidence="2">
    <location>
        <begin position="1"/>
        <end position="187"/>
    </location>
</feature>
<dbReference type="CDD" id="cd16442">
    <property type="entry name" value="BPL"/>
    <property type="match status" value="1"/>
</dbReference>
<dbReference type="InterPro" id="IPR004143">
    <property type="entry name" value="BPL_LPL_catalytic"/>
</dbReference>
<reference evidence="3 4" key="1">
    <citation type="submission" date="2019-06" db="EMBL/GenBank/DDBJ databases">
        <title>Sequencing the genomes of 1000 actinobacteria strains.</title>
        <authorList>
            <person name="Klenk H.-P."/>
        </authorList>
    </citation>
    <scope>NUCLEOTIDE SEQUENCE [LARGE SCALE GENOMIC DNA]</scope>
    <source>
        <strain evidence="3 4">DSM 12335</strain>
    </source>
</reference>
<gene>
    <name evidence="3" type="ORF">FB467_1395</name>
</gene>
<keyword evidence="1 3" id="KW-0436">Ligase</keyword>
<sequence>MQQLRWGTPEWHTTVPSTNTEVLADPRPGRVVVAHHQSAGQGRRGRTWTAPPDTALAVSVVLPAPEGADLGWVPLASGLAVAEALTDSRYAVSARLKWPNDVLVAEAGELRKVCGVLAQAVPGSPHGSVVVVGAGLNVDQQREDLPVPTATSWRLARGGGAPLPDGAREEFLAAYLDHLARHLADLPAARPAYRSRCDTLGRVVTVHQPDGYQRTGRAVEITDEGLLVVQSRDTRTVHHVGDVVHVRPAG</sequence>
<dbReference type="PROSITE" id="PS51733">
    <property type="entry name" value="BPL_LPL_CATALYTIC"/>
    <property type="match status" value="1"/>
</dbReference>
<comment type="caution">
    <text evidence="3">The sequence shown here is derived from an EMBL/GenBank/DDBJ whole genome shotgun (WGS) entry which is preliminary data.</text>
</comment>
<dbReference type="InterPro" id="IPR045864">
    <property type="entry name" value="aa-tRNA-synth_II/BPL/LPL"/>
</dbReference>
<dbReference type="Gene3D" id="2.30.30.100">
    <property type="match status" value="1"/>
</dbReference>
<dbReference type="Gene3D" id="3.30.930.10">
    <property type="entry name" value="Bira Bifunctional Protein, Domain 2"/>
    <property type="match status" value="1"/>
</dbReference>
<evidence type="ECO:0000259" key="2">
    <source>
        <dbReference type="PROSITE" id="PS51733"/>
    </source>
</evidence>
<keyword evidence="4" id="KW-1185">Reference proteome</keyword>
<proteinExistence type="predicted"/>
<dbReference type="NCBIfam" id="TIGR00121">
    <property type="entry name" value="birA_ligase"/>
    <property type="match status" value="1"/>
</dbReference>
<dbReference type="Pfam" id="PF03099">
    <property type="entry name" value="BPL_LplA_LipB"/>
    <property type="match status" value="1"/>
</dbReference>
<dbReference type="AlphaFoldDB" id="A0A542YQG1"/>
<protein>
    <submittedName>
        <fullName evidence="3">BirA family biotin operon repressor/biotin-[acetyl-CoA-carboxylase] ligase</fullName>
    </submittedName>
</protein>
<organism evidence="3 4">
    <name type="scientific">Ornithinicoccus hortensis</name>
    <dbReference type="NCBI Taxonomy" id="82346"/>
    <lineage>
        <taxon>Bacteria</taxon>
        <taxon>Bacillati</taxon>
        <taxon>Actinomycetota</taxon>
        <taxon>Actinomycetes</taxon>
        <taxon>Micrococcales</taxon>
        <taxon>Intrasporangiaceae</taxon>
        <taxon>Ornithinicoccus</taxon>
    </lineage>
</organism>
<evidence type="ECO:0000313" key="4">
    <source>
        <dbReference type="Proteomes" id="UP000319516"/>
    </source>
</evidence>
<dbReference type="Proteomes" id="UP000319516">
    <property type="component" value="Unassembled WGS sequence"/>
</dbReference>